<proteinExistence type="predicted"/>
<dbReference type="AlphaFoldDB" id="A0A371R755"/>
<accession>A0A371R755</accession>
<keyword evidence="1" id="KW-0472">Membrane</keyword>
<evidence type="ECO:0000313" key="5">
    <source>
        <dbReference type="Proteomes" id="UP000257123"/>
    </source>
</evidence>
<dbReference type="RefSeq" id="WP_116421996.1">
    <property type="nucleotide sequence ID" value="NZ_NMUE01000062.1"/>
</dbReference>
<dbReference type="Proteomes" id="UP000256877">
    <property type="component" value="Unassembled WGS sequence"/>
</dbReference>
<dbReference type="Gene3D" id="2.60.120.1140">
    <property type="entry name" value="Protein of unknown function DUF192"/>
    <property type="match status" value="1"/>
</dbReference>
<evidence type="ECO:0000313" key="4">
    <source>
        <dbReference type="Proteomes" id="UP000256877"/>
    </source>
</evidence>
<organism evidence="3 4">
    <name type="scientific">Pyrobaculum aerophilum</name>
    <dbReference type="NCBI Taxonomy" id="13773"/>
    <lineage>
        <taxon>Archaea</taxon>
        <taxon>Thermoproteota</taxon>
        <taxon>Thermoprotei</taxon>
        <taxon>Thermoproteales</taxon>
        <taxon>Thermoproteaceae</taxon>
        <taxon>Pyrobaculum</taxon>
    </lineage>
</organism>
<feature type="transmembrane region" description="Helical" evidence="1">
    <location>
        <begin position="54"/>
        <end position="74"/>
    </location>
</feature>
<reference evidence="4 5" key="1">
    <citation type="submission" date="2017-07" db="EMBL/GenBank/DDBJ databases">
        <title>Draft genome sequence of aerobic hyperthermophilic archaea, Pyrobaculum aerophilum YKB31 and YKB32.</title>
        <authorList>
            <person name="Mochizuki T."/>
            <person name="Berliner A.J."/>
            <person name="Yoshida-Takashima Y."/>
            <person name="Takaki Y."/>
            <person name="Nunoura T."/>
            <person name="Takai K."/>
        </authorList>
    </citation>
    <scope>NUCLEOTIDE SEQUENCE [LARGE SCALE GENOMIC DNA]</scope>
    <source>
        <strain evidence="2 5">YKB31</strain>
        <strain evidence="3 4">YKB32</strain>
    </source>
</reference>
<dbReference type="PANTHER" id="PTHR37953:SF1">
    <property type="entry name" value="UPF0127 PROTEIN MJ1496"/>
    <property type="match status" value="1"/>
</dbReference>
<dbReference type="EMBL" id="NMUE01000062">
    <property type="protein sequence ID" value="RFA93473.1"/>
    <property type="molecule type" value="Genomic_DNA"/>
</dbReference>
<evidence type="ECO:0000256" key="1">
    <source>
        <dbReference type="SAM" id="Phobius"/>
    </source>
</evidence>
<keyword evidence="1" id="KW-1133">Transmembrane helix</keyword>
<evidence type="ECO:0000313" key="3">
    <source>
        <dbReference type="EMBL" id="RFB00342.1"/>
    </source>
</evidence>
<dbReference type="EMBL" id="NMUF01000001">
    <property type="protein sequence ID" value="RFB00342.1"/>
    <property type="molecule type" value="Genomic_DNA"/>
</dbReference>
<keyword evidence="1" id="KW-0812">Transmembrane</keyword>
<dbReference type="PANTHER" id="PTHR37953">
    <property type="entry name" value="UPF0127 PROTEIN MJ1496"/>
    <property type="match status" value="1"/>
</dbReference>
<evidence type="ECO:0000313" key="2">
    <source>
        <dbReference type="EMBL" id="RFA93473.1"/>
    </source>
</evidence>
<protein>
    <recommendedName>
        <fullName evidence="6">DUF192 domain-containing protein</fullName>
    </recommendedName>
</protein>
<comment type="caution">
    <text evidence="3">The sequence shown here is derived from an EMBL/GenBank/DDBJ whole genome shotgun (WGS) entry which is preliminary data.</text>
</comment>
<dbReference type="InterPro" id="IPR038695">
    <property type="entry name" value="Saro_0823-like_sf"/>
</dbReference>
<name>A0A371R755_9CREN</name>
<dbReference type="InterPro" id="IPR003795">
    <property type="entry name" value="DUF192"/>
</dbReference>
<gene>
    <name evidence="2" type="ORF">CGL51_12885</name>
    <name evidence="3" type="ORF">CGL52_00295</name>
</gene>
<evidence type="ECO:0008006" key="6">
    <source>
        <dbReference type="Google" id="ProtNLM"/>
    </source>
</evidence>
<dbReference type="Proteomes" id="UP000257123">
    <property type="component" value="Unassembled WGS sequence"/>
</dbReference>
<dbReference type="Pfam" id="PF02643">
    <property type="entry name" value="DUF192"/>
    <property type="match status" value="1"/>
</dbReference>
<dbReference type="OrthoDB" id="6763at2157"/>
<sequence length="135" mass="14896">MALLIALYALLLYISPFSSTSTIYIDGAPAVVYVADNVAKWSIGYMNVSSYDPRGVGAVGMLFLFPTNSTYCFWMKNTRLPLKMVWISGDTATTWALGTPYSTTPICGYGDKVLEVRTDVQTPKTIKIGEQRPLH</sequence>